<dbReference type="PANTHER" id="PTHR10846">
    <property type="entry name" value="SODIUM/POTASSIUM/CALCIUM EXCHANGER"/>
    <property type="match status" value="1"/>
</dbReference>
<sequence length="318" mass="32991">MEFALSLAIGIALLTLGGETLIRGAIAASRRVGVSPLLTGLVIVGFGTSSPELVVSIDAALNAQPDIAVGNIVGSNIGNILLILGLCAVITPMTVQPQALRRDGLVVVIASALFILLALSGALGRGDALIFLVGLAAYLVWAYRSESRQHIPAGDMHAAEAEEMTALPRSWLTIGLAILFGLGLLIGGSRLLLHGAIGIAEAMGVPETVIGLTLVAVGTSLPEMAVSVIAALRRHADVAVGNILGSNIFNVLGILGISAILQPLPMAERILVFDQWVMLGSAVVLMGFLYTGLRLSRIEGAILLGSYGVYVWLSFVTF</sequence>
<evidence type="ECO:0000256" key="4">
    <source>
        <dbReference type="ARBA" id="ARBA00023136"/>
    </source>
</evidence>
<gene>
    <name evidence="7" type="ORF">DFO67_104313</name>
</gene>
<dbReference type="RefSeq" id="WP_134017135.1">
    <property type="nucleotide sequence ID" value="NZ_SOEC01000004.1"/>
</dbReference>
<reference evidence="7 8" key="1">
    <citation type="submission" date="2019-03" db="EMBL/GenBank/DDBJ databases">
        <title>Freshwater and sediment microbial communities from various areas in North America, analyzing microbe dynamics in response to fracking.</title>
        <authorList>
            <person name="Lamendella R."/>
        </authorList>
    </citation>
    <scope>NUCLEOTIDE SEQUENCE [LARGE SCALE GENOMIC DNA]</scope>
    <source>
        <strain evidence="7 8">6_TX</strain>
    </source>
</reference>
<evidence type="ECO:0000256" key="2">
    <source>
        <dbReference type="ARBA" id="ARBA00022692"/>
    </source>
</evidence>
<accession>A0A4R8FW06</accession>
<dbReference type="Pfam" id="PF01699">
    <property type="entry name" value="Na_Ca_ex"/>
    <property type="match status" value="2"/>
</dbReference>
<proteinExistence type="predicted"/>
<dbReference type="EMBL" id="SOEC01000004">
    <property type="protein sequence ID" value="TDX31048.1"/>
    <property type="molecule type" value="Genomic_DNA"/>
</dbReference>
<dbReference type="NCBIfam" id="TIGR00367">
    <property type="entry name" value="calcium/sodium antiporter"/>
    <property type="match status" value="1"/>
</dbReference>
<feature type="transmembrane region" description="Helical" evidence="5">
    <location>
        <begin position="276"/>
        <end position="293"/>
    </location>
</feature>
<dbReference type="GO" id="GO:0006874">
    <property type="term" value="P:intracellular calcium ion homeostasis"/>
    <property type="evidence" value="ECO:0007669"/>
    <property type="project" value="TreeGrafter"/>
</dbReference>
<feature type="transmembrane region" description="Helical" evidence="5">
    <location>
        <begin position="104"/>
        <end position="122"/>
    </location>
</feature>
<feature type="transmembrane region" description="Helical" evidence="5">
    <location>
        <begin position="300"/>
        <end position="317"/>
    </location>
</feature>
<comment type="subcellular location">
    <subcellularLocation>
        <location evidence="1">Membrane</location>
        <topology evidence="1">Multi-pass membrane protein</topology>
    </subcellularLocation>
</comment>
<dbReference type="InterPro" id="IPR004481">
    <property type="entry name" value="K/Na/Ca-exchanger"/>
</dbReference>
<feature type="domain" description="Sodium/calcium exchanger membrane region" evidence="6">
    <location>
        <begin position="176"/>
        <end position="315"/>
    </location>
</feature>
<dbReference type="Proteomes" id="UP000294489">
    <property type="component" value="Unassembled WGS sequence"/>
</dbReference>
<dbReference type="GO" id="GO:0005262">
    <property type="term" value="F:calcium channel activity"/>
    <property type="evidence" value="ECO:0007669"/>
    <property type="project" value="TreeGrafter"/>
</dbReference>
<dbReference type="InterPro" id="IPR044880">
    <property type="entry name" value="NCX_ion-bd_dom_sf"/>
</dbReference>
<feature type="transmembrane region" description="Helical" evidence="5">
    <location>
        <begin position="244"/>
        <end position="264"/>
    </location>
</feature>
<dbReference type="OrthoDB" id="9794225at2"/>
<feature type="domain" description="Sodium/calcium exchanger membrane region" evidence="6">
    <location>
        <begin position="5"/>
        <end position="143"/>
    </location>
</feature>
<evidence type="ECO:0000256" key="3">
    <source>
        <dbReference type="ARBA" id="ARBA00022989"/>
    </source>
</evidence>
<name>A0A4R8FW06_9GAMM</name>
<feature type="transmembrane region" description="Helical" evidence="5">
    <location>
        <begin position="209"/>
        <end position="232"/>
    </location>
</feature>
<dbReference type="AlphaFoldDB" id="A0A4R8FW06"/>
<evidence type="ECO:0000313" key="8">
    <source>
        <dbReference type="Proteomes" id="UP000294489"/>
    </source>
</evidence>
<dbReference type="GO" id="GO:0005886">
    <property type="term" value="C:plasma membrane"/>
    <property type="evidence" value="ECO:0007669"/>
    <property type="project" value="TreeGrafter"/>
</dbReference>
<feature type="transmembrane region" description="Helical" evidence="5">
    <location>
        <begin position="128"/>
        <end position="145"/>
    </location>
</feature>
<dbReference type="Gene3D" id="1.20.1420.30">
    <property type="entry name" value="NCX, central ion-binding region"/>
    <property type="match status" value="1"/>
</dbReference>
<comment type="caution">
    <text evidence="7">The sequence shown here is derived from an EMBL/GenBank/DDBJ whole genome shotgun (WGS) entry which is preliminary data.</text>
</comment>
<evidence type="ECO:0000256" key="5">
    <source>
        <dbReference type="SAM" id="Phobius"/>
    </source>
</evidence>
<organism evidence="7 8">
    <name type="scientific">Modicisalibacter xianhensis</name>
    <dbReference type="NCBI Taxonomy" id="442341"/>
    <lineage>
        <taxon>Bacteria</taxon>
        <taxon>Pseudomonadati</taxon>
        <taxon>Pseudomonadota</taxon>
        <taxon>Gammaproteobacteria</taxon>
        <taxon>Oceanospirillales</taxon>
        <taxon>Halomonadaceae</taxon>
        <taxon>Modicisalibacter</taxon>
    </lineage>
</organism>
<keyword evidence="4 5" id="KW-0472">Membrane</keyword>
<keyword evidence="2 5" id="KW-0812">Transmembrane</keyword>
<feature type="transmembrane region" description="Helical" evidence="5">
    <location>
        <begin position="72"/>
        <end position="92"/>
    </location>
</feature>
<evidence type="ECO:0000256" key="1">
    <source>
        <dbReference type="ARBA" id="ARBA00004141"/>
    </source>
</evidence>
<keyword evidence="3 5" id="KW-1133">Transmembrane helix</keyword>
<feature type="transmembrane region" description="Helical" evidence="5">
    <location>
        <begin position="166"/>
        <end position="189"/>
    </location>
</feature>
<dbReference type="PANTHER" id="PTHR10846:SF8">
    <property type="entry name" value="INNER MEMBRANE PROTEIN YRBG"/>
    <property type="match status" value="1"/>
</dbReference>
<dbReference type="GO" id="GO:0008273">
    <property type="term" value="F:calcium, potassium:sodium antiporter activity"/>
    <property type="evidence" value="ECO:0007669"/>
    <property type="project" value="TreeGrafter"/>
</dbReference>
<evidence type="ECO:0000313" key="7">
    <source>
        <dbReference type="EMBL" id="TDX31048.1"/>
    </source>
</evidence>
<protein>
    <submittedName>
        <fullName evidence="7">Cation:H+ antiporter</fullName>
    </submittedName>
</protein>
<evidence type="ECO:0000259" key="6">
    <source>
        <dbReference type="Pfam" id="PF01699"/>
    </source>
</evidence>
<dbReference type="InterPro" id="IPR004837">
    <property type="entry name" value="NaCa_Exmemb"/>
</dbReference>